<dbReference type="Proteomes" id="UP000030671">
    <property type="component" value="Unassembled WGS sequence"/>
</dbReference>
<feature type="compositionally biased region" description="Polar residues" evidence="1">
    <location>
        <begin position="76"/>
        <end position="88"/>
    </location>
</feature>
<dbReference type="HOGENOM" id="CLU_707983_0_0_1"/>
<dbReference type="RefSeq" id="XP_009550233.1">
    <property type="nucleotide sequence ID" value="XM_009551938.1"/>
</dbReference>
<evidence type="ECO:0000313" key="3">
    <source>
        <dbReference type="Proteomes" id="UP000030671"/>
    </source>
</evidence>
<reference evidence="2 3" key="1">
    <citation type="journal article" date="2012" name="New Phytol.">
        <title>Insight into trade-off between wood decay and parasitism from the genome of a fungal forest pathogen.</title>
        <authorList>
            <person name="Olson A."/>
            <person name="Aerts A."/>
            <person name="Asiegbu F."/>
            <person name="Belbahri L."/>
            <person name="Bouzid O."/>
            <person name="Broberg A."/>
            <person name="Canback B."/>
            <person name="Coutinho P.M."/>
            <person name="Cullen D."/>
            <person name="Dalman K."/>
            <person name="Deflorio G."/>
            <person name="van Diepen L.T."/>
            <person name="Dunand C."/>
            <person name="Duplessis S."/>
            <person name="Durling M."/>
            <person name="Gonthier P."/>
            <person name="Grimwood J."/>
            <person name="Fossdal C.G."/>
            <person name="Hansson D."/>
            <person name="Henrissat B."/>
            <person name="Hietala A."/>
            <person name="Himmelstrand K."/>
            <person name="Hoffmeister D."/>
            <person name="Hogberg N."/>
            <person name="James T.Y."/>
            <person name="Karlsson M."/>
            <person name="Kohler A."/>
            <person name="Kues U."/>
            <person name="Lee Y.H."/>
            <person name="Lin Y.C."/>
            <person name="Lind M."/>
            <person name="Lindquist E."/>
            <person name="Lombard V."/>
            <person name="Lucas S."/>
            <person name="Lunden K."/>
            <person name="Morin E."/>
            <person name="Murat C."/>
            <person name="Park J."/>
            <person name="Raffaello T."/>
            <person name="Rouze P."/>
            <person name="Salamov A."/>
            <person name="Schmutz J."/>
            <person name="Solheim H."/>
            <person name="Stahlberg J."/>
            <person name="Velez H."/>
            <person name="de Vries R.P."/>
            <person name="Wiebenga A."/>
            <person name="Woodward S."/>
            <person name="Yakovlev I."/>
            <person name="Garbelotto M."/>
            <person name="Martin F."/>
            <person name="Grigoriev I.V."/>
            <person name="Stenlid J."/>
        </authorList>
    </citation>
    <scope>NUCLEOTIDE SEQUENCE [LARGE SCALE GENOMIC DNA]</scope>
    <source>
        <strain evidence="2 3">TC 32-1</strain>
    </source>
</reference>
<gene>
    <name evidence="2" type="ORF">HETIRDRAFT_446142</name>
</gene>
<evidence type="ECO:0000256" key="1">
    <source>
        <dbReference type="SAM" id="MobiDB-lite"/>
    </source>
</evidence>
<proteinExistence type="predicted"/>
<organism evidence="2 3">
    <name type="scientific">Heterobasidion irregulare (strain TC 32-1)</name>
    <dbReference type="NCBI Taxonomy" id="747525"/>
    <lineage>
        <taxon>Eukaryota</taxon>
        <taxon>Fungi</taxon>
        <taxon>Dikarya</taxon>
        <taxon>Basidiomycota</taxon>
        <taxon>Agaricomycotina</taxon>
        <taxon>Agaricomycetes</taxon>
        <taxon>Russulales</taxon>
        <taxon>Bondarzewiaceae</taxon>
        <taxon>Heterobasidion</taxon>
        <taxon>Heterobasidion annosum species complex</taxon>
    </lineage>
</organism>
<dbReference type="EMBL" id="KI925462">
    <property type="protein sequence ID" value="ETW78246.1"/>
    <property type="molecule type" value="Genomic_DNA"/>
</dbReference>
<protein>
    <recommendedName>
        <fullName evidence="4">HNH nuclease domain-containing protein</fullName>
    </recommendedName>
</protein>
<dbReference type="KEGG" id="hir:HETIRDRAFT_446142"/>
<evidence type="ECO:0008006" key="4">
    <source>
        <dbReference type="Google" id="ProtNLM"/>
    </source>
</evidence>
<dbReference type="AlphaFoldDB" id="W4JZF3"/>
<dbReference type="InParanoid" id="W4JZF3"/>
<dbReference type="eggNOG" id="ENOG502SQ8R">
    <property type="taxonomic scope" value="Eukaryota"/>
</dbReference>
<sequence length="390" mass="43953">MRPSRKCRVTASRAKGKIFKARVSASRRPGEGATTRDRVGHVLNNCKYGASNAMTSACLCHWYAHRLERITALRTSNHMPSTAKNANASKKPRSTKRIAASTRNAAPVRTGELKEIAAQRKILTAKKANTRTASKKSFRKGILKQPIAISEGIHDQHSATPTNTDCSDIERCLLTLELPTKAAVKPCYVLNEHLWRNNKLLARLEWWWGMKYDSLELDGASNRIYLRDDWLESFDSGRWLLLPSFDVLDKIWTQCTDNSMLPENANRAPLEQIYDGAETFEYRLLPLDNTISSITRFDRPARSTNPRSKKTPASSCYSYPFDKLPTLVSHVKPHFVICDAGPKLAHRELEVLTPIACAISGLPETAAAYMLEIMRDAYYTWCQQAPKSMP</sequence>
<evidence type="ECO:0000313" key="2">
    <source>
        <dbReference type="EMBL" id="ETW78246.1"/>
    </source>
</evidence>
<keyword evidence="3" id="KW-1185">Reference proteome</keyword>
<feature type="region of interest" description="Disordered" evidence="1">
    <location>
        <begin position="76"/>
        <end position="106"/>
    </location>
</feature>
<dbReference type="OrthoDB" id="3133596at2759"/>
<dbReference type="GeneID" id="20675669"/>
<accession>W4JZF3</accession>
<name>W4JZF3_HETIT</name>